<evidence type="ECO:0000256" key="1">
    <source>
        <dbReference type="SAM" id="SignalP"/>
    </source>
</evidence>
<dbReference type="SUPFAM" id="SSF50370">
    <property type="entry name" value="Ricin B-like lectins"/>
    <property type="match status" value="1"/>
</dbReference>
<feature type="chain" id="PRO_5045189912" description="Ricin-type beta-trefoil lectin protein" evidence="1">
    <location>
        <begin position="22"/>
        <end position="677"/>
    </location>
</feature>
<dbReference type="RefSeq" id="WP_268076515.1">
    <property type="nucleotide sequence ID" value="NZ_CP109966.1"/>
</dbReference>
<gene>
    <name evidence="2" type="ORF">OLW01_15760</name>
</gene>
<evidence type="ECO:0000313" key="3">
    <source>
        <dbReference type="Proteomes" id="UP001163726"/>
    </source>
</evidence>
<dbReference type="Gene3D" id="2.80.10.50">
    <property type="match status" value="1"/>
</dbReference>
<organism evidence="2 3">
    <name type="scientific">Catenovulum adriaticum</name>
    <dbReference type="NCBI Taxonomy" id="2984846"/>
    <lineage>
        <taxon>Bacteria</taxon>
        <taxon>Pseudomonadati</taxon>
        <taxon>Pseudomonadota</taxon>
        <taxon>Gammaproteobacteria</taxon>
        <taxon>Alteromonadales</taxon>
        <taxon>Alteromonadaceae</taxon>
        <taxon>Catenovulum</taxon>
    </lineage>
</organism>
<dbReference type="InterPro" id="IPR012334">
    <property type="entry name" value="Pectin_lyas_fold"/>
</dbReference>
<dbReference type="SUPFAM" id="SSF51126">
    <property type="entry name" value="Pectin lyase-like"/>
    <property type="match status" value="1"/>
</dbReference>
<dbReference type="PROSITE" id="PS50231">
    <property type="entry name" value="RICIN_B_LECTIN"/>
    <property type="match status" value="1"/>
</dbReference>
<evidence type="ECO:0008006" key="4">
    <source>
        <dbReference type="Google" id="ProtNLM"/>
    </source>
</evidence>
<keyword evidence="1" id="KW-0732">Signal</keyword>
<reference evidence="2" key="1">
    <citation type="submission" date="2022-10" db="EMBL/GenBank/DDBJ databases">
        <title>Catenovulum adriacola sp. nov. isolated in the Harbour of Susak.</title>
        <authorList>
            <person name="Schoch T."/>
            <person name="Reich S.J."/>
            <person name="Stoeferle S."/>
            <person name="Flaiz M."/>
            <person name="Kazda M."/>
            <person name="Riedel C.U."/>
            <person name="Duerre P."/>
        </authorList>
    </citation>
    <scope>NUCLEOTIDE SEQUENCE</scope>
    <source>
        <strain evidence="2">TS8</strain>
        <plasmid evidence="2">pCadTS8_1</plasmid>
    </source>
</reference>
<dbReference type="InterPro" id="IPR035992">
    <property type="entry name" value="Ricin_B-like_lectins"/>
</dbReference>
<dbReference type="SMART" id="SM00710">
    <property type="entry name" value="PbH1"/>
    <property type="match status" value="5"/>
</dbReference>
<keyword evidence="3" id="KW-1185">Reference proteome</keyword>
<dbReference type="InterPro" id="IPR006626">
    <property type="entry name" value="PbH1"/>
</dbReference>
<dbReference type="EMBL" id="CP109966">
    <property type="protein sequence ID" value="WAJ71793.1"/>
    <property type="molecule type" value="Genomic_DNA"/>
</dbReference>
<dbReference type="Gene3D" id="2.160.20.10">
    <property type="entry name" value="Single-stranded right-handed beta-helix, Pectin lyase-like"/>
    <property type="match status" value="1"/>
</dbReference>
<sequence length="677" mass="74880">MHFKTLIATAAIFILACSANAQMNIPNLPAPGSSYFSNSLAYTAQVKQGNGAWQTLYVKRTDSQDELITSNNGNVFKNRSFNFAPFSFDKNAGNITIRVSKNASIISENVSTNASNVEVINADSAPIKIDNNTIEFNLDSPKYVIVNFDIPSNINSHNGHQVVKHPLAIFVDEVNSDNNEPSAANGQTKLVYDSNTTYQDMYDADIIVFRGGFHDVKNHQAQGAIPANNGKTIWFHPRALVTGYIERAAGGGLGDNILIYGRGVLYMGDFRNPTNTPNTGPYWKPGQNNNSNTGMFEAIIAGSNSTIRGLIIADTMWHGVVVRDNSTIENVKLWGWHGNNDAFRPSNGSLIKGNFIRAVDDALYTRAITVEDNLFYQSFNGAIATCGWENVADSGNTLFNNNIIYRPEWAGGLGNNNGILASQIGPYTECKNIQFNNTRIYGDIAGITNLKESSRLAQAVYDPDKHQGIPGIRNVTFNNITLYGSLLNKSKIDPSSNIVIEDIVFHNFKVTDYKTGYTNNSDRTALFQGSQLTNDNVLKITSGSNATVAEDTYFLDHKASLERLRYRSSYNDFIVASGTGTWLQWQVVHTDGEWFKIIHVATGKILGSNNSNNIELFNANTTGNDYQWKFVNEGEYGRIIHRSSGLRIHIKEDDSQFELGPNTWTGNRTLWKLTSVN</sequence>
<dbReference type="InterPro" id="IPR011050">
    <property type="entry name" value="Pectin_lyase_fold/virulence"/>
</dbReference>
<geneLocation type="plasmid" evidence="2 3">
    <name>pCadTS8_1</name>
</geneLocation>
<accession>A0ABY7AQH1</accession>
<dbReference type="CDD" id="cd00161">
    <property type="entry name" value="beta-trefoil_Ricin-like"/>
    <property type="match status" value="1"/>
</dbReference>
<feature type="signal peptide" evidence="1">
    <location>
        <begin position="1"/>
        <end position="21"/>
    </location>
</feature>
<keyword evidence="2" id="KW-0614">Plasmid</keyword>
<name>A0ABY7AQH1_9ALTE</name>
<dbReference type="Proteomes" id="UP001163726">
    <property type="component" value="Plasmid pCadTS8_1"/>
</dbReference>
<proteinExistence type="predicted"/>
<protein>
    <recommendedName>
        <fullName evidence="4">Ricin-type beta-trefoil lectin protein</fullName>
    </recommendedName>
</protein>
<evidence type="ECO:0000313" key="2">
    <source>
        <dbReference type="EMBL" id="WAJ71793.1"/>
    </source>
</evidence>
<dbReference type="PROSITE" id="PS51257">
    <property type="entry name" value="PROKAR_LIPOPROTEIN"/>
    <property type="match status" value="1"/>
</dbReference>